<name>A0A552UMY5_9FIRM</name>
<protein>
    <submittedName>
        <fullName evidence="1">Type IV secretory system conjugative DNA transfer family protein</fullName>
    </submittedName>
</protein>
<dbReference type="Proteomes" id="UP000319424">
    <property type="component" value="Unassembled WGS sequence"/>
</dbReference>
<dbReference type="EMBL" id="VJXW01000130">
    <property type="protein sequence ID" value="TRW19584.1"/>
    <property type="molecule type" value="Genomic_DNA"/>
</dbReference>
<proteinExistence type="predicted"/>
<dbReference type="EMBL" id="VJXW01000105">
    <property type="protein sequence ID" value="TRW20464.1"/>
    <property type="molecule type" value="Genomic_DNA"/>
</dbReference>
<evidence type="ECO:0000313" key="2">
    <source>
        <dbReference type="EMBL" id="TRW20464.1"/>
    </source>
</evidence>
<evidence type="ECO:0000313" key="1">
    <source>
        <dbReference type="EMBL" id="TRW19584.1"/>
    </source>
</evidence>
<organism evidence="1 3">
    <name type="scientific">Criibacterium bergeronii</name>
    <dbReference type="NCBI Taxonomy" id="1871336"/>
    <lineage>
        <taxon>Bacteria</taxon>
        <taxon>Bacillati</taxon>
        <taxon>Bacillota</taxon>
        <taxon>Clostridia</taxon>
        <taxon>Peptostreptococcales</taxon>
        <taxon>Filifactoraceae</taxon>
        <taxon>Criibacterium</taxon>
    </lineage>
</organism>
<accession>A0A552UMY5</accession>
<reference evidence="1 3" key="1">
    <citation type="submission" date="2019-07" db="EMBL/GenBank/DDBJ databases">
        <title>Criibacterium bergeronii gen. nov., sp. nov. isolated from human clinical samples.</title>
        <authorList>
            <person name="Maheux A.F."/>
            <person name="Boudreau D.K."/>
            <person name="Berube E."/>
            <person name="Brodeur S."/>
            <person name="Bernard K.A."/>
            <person name="Abed J.Y."/>
            <person name="Ducrey E."/>
            <person name="Guay E.F."/>
            <person name="Raymond F."/>
            <person name="Corbeil J."/>
            <person name="Domingo M.-C."/>
            <person name="Roy P.H."/>
            <person name="Boissinot M."/>
            <person name="Tocheva E.I."/>
            <person name="Omar R.F."/>
        </authorList>
    </citation>
    <scope>NUCLEOTIDE SEQUENCE [LARGE SCALE GENOMIC DNA]</scope>
    <source>
        <strain evidence="1 3">CCRI-24246</strain>
    </source>
</reference>
<gene>
    <name evidence="2" type="ORF">FL857_12575</name>
    <name evidence="1" type="ORF">FL857_12720</name>
</gene>
<evidence type="ECO:0000313" key="3">
    <source>
        <dbReference type="Proteomes" id="UP000319424"/>
    </source>
</evidence>
<dbReference type="AlphaFoldDB" id="A0A552UMY5"/>
<comment type="caution">
    <text evidence="1">The sequence shown here is derived from an EMBL/GenBank/DDBJ whole genome shotgun (WGS) entry which is preliminary data.</text>
</comment>
<feature type="non-terminal residue" evidence="1">
    <location>
        <position position="37"/>
    </location>
</feature>
<sequence>MINSKILNEIIKDIKNVFKIRDKKKFVLENLPYLLFF</sequence>